<dbReference type="AlphaFoldDB" id="A0A1E4T9U7"/>
<sequence>MPAASIYSGFVQKQPKLENQYHCDAILKRVLKRYIPDAELYARAEPLWINMGDKTISDNYFRWLSDAEKHPPTIRSLDSFGNPVPIKDCIVTSEGWRHLKDECFSEGIVAIGYDRDEWGHYARVVQFGVYYLFSPSSAITTCPFAMTDGCARVLEVYHPQGRNHPVFKRLTSRDPKIGYTSGQWMTERSGGSDVSGTETFATKTTATRGGEPEYSVSGFKWFSSATESQVTLLLAREAEGAKLNCYLGYVHEGGVRVSRLKEKLGTKALPTAELELNGLKATKVSKDGRGVATIASVLNITRAHNCISSTSFAARSFTIAKEFTKLRKVFGKPLTENPAHLKILAAIAVKLRAMTHLAFFTISLLGKSEAGTSTEAEQVLLRLICPLAKAYIAKNCLAIVSECAEGMGGVGYLENDQEINIARLLRDSQVLTIWEGTTNVLSDDFVRLVKGKSAQTLPAINALVTESLAKDTHGWDQVLQAEMRELTQTVEQSSLEVLRAQGRSIMFAFARTICSALMIADSASDQDATAVECSRRWIAGDEGLVTGIESKAKMDYKIVFG</sequence>
<evidence type="ECO:0000313" key="8">
    <source>
        <dbReference type="EMBL" id="ODV88555.1"/>
    </source>
</evidence>
<dbReference type="InterPro" id="IPR009100">
    <property type="entry name" value="AcylCoA_DH/oxidase_NM_dom_sf"/>
</dbReference>
<feature type="domain" description="Adaptive response protein AidB N-terminal" evidence="7">
    <location>
        <begin position="18"/>
        <end position="156"/>
    </location>
</feature>
<keyword evidence="9" id="KW-1185">Reference proteome</keyword>
<dbReference type="PANTHER" id="PTHR42707:SF2">
    <property type="entry name" value="ACD11 DEHYDROGENASE"/>
    <property type="match status" value="1"/>
</dbReference>
<feature type="domain" description="Acyl-CoA dehydrogenase/oxidase C-terminal" evidence="5">
    <location>
        <begin position="288"/>
        <end position="443"/>
    </location>
</feature>
<dbReference type="InterPro" id="IPR036250">
    <property type="entry name" value="AcylCo_DH-like_C"/>
</dbReference>
<dbReference type="Gene3D" id="2.40.110.20">
    <property type="match status" value="1"/>
</dbReference>
<evidence type="ECO:0000256" key="3">
    <source>
        <dbReference type="ARBA" id="ARBA00022827"/>
    </source>
</evidence>
<gene>
    <name evidence="8" type="ORF">CANCADRAFT_124475</name>
</gene>
<evidence type="ECO:0000256" key="2">
    <source>
        <dbReference type="ARBA" id="ARBA00022630"/>
    </source>
</evidence>
<keyword evidence="2 4" id="KW-0285">Flavoprotein</keyword>
<name>A0A1E4T9U7_9ASCO</name>
<evidence type="ECO:0000313" key="9">
    <source>
        <dbReference type="Proteomes" id="UP000095023"/>
    </source>
</evidence>
<dbReference type="OrthoDB" id="10251155at2759"/>
<dbReference type="SUPFAM" id="SSF56645">
    <property type="entry name" value="Acyl-CoA dehydrogenase NM domain-like"/>
    <property type="match status" value="1"/>
</dbReference>
<reference evidence="9" key="1">
    <citation type="submission" date="2016-02" db="EMBL/GenBank/DDBJ databases">
        <title>Comparative genomics of biotechnologically important yeasts.</title>
        <authorList>
            <consortium name="DOE Joint Genome Institute"/>
            <person name="Riley R."/>
            <person name="Haridas S."/>
            <person name="Wolfe K.H."/>
            <person name="Lopes M.R."/>
            <person name="Hittinger C.T."/>
            <person name="Goker M."/>
            <person name="Salamov A."/>
            <person name="Wisecaver J."/>
            <person name="Long T.M."/>
            <person name="Aerts A.L."/>
            <person name="Barry K."/>
            <person name="Choi C."/>
            <person name="Clum A."/>
            <person name="Coughlan A.Y."/>
            <person name="Deshpande S."/>
            <person name="Douglass A.P."/>
            <person name="Hanson S.J."/>
            <person name="Klenk H.-P."/>
            <person name="Labutti K."/>
            <person name="Lapidus A."/>
            <person name="Lindquist E."/>
            <person name="Lipzen A."/>
            <person name="Meier-Kolthoff J.P."/>
            <person name="Ohm R.A."/>
            <person name="Otillar R.P."/>
            <person name="Pangilinan J."/>
            <person name="Peng Y."/>
            <person name="Rokas A."/>
            <person name="Rosa C.A."/>
            <person name="Scheuner C."/>
            <person name="Sibirny A.A."/>
            <person name="Slot J.C."/>
            <person name="Stielow J.B."/>
            <person name="Sun H."/>
            <person name="Kurtzman C.P."/>
            <person name="Blackwell M."/>
            <person name="Jeffries T.W."/>
            <person name="Grigoriev I.V."/>
        </authorList>
    </citation>
    <scope>NUCLEOTIDE SEQUENCE [LARGE SCALE GENOMIC DNA]</scope>
    <source>
        <strain evidence="9">NRRL Y-17796</strain>
    </source>
</reference>
<dbReference type="InterPro" id="IPR052904">
    <property type="entry name" value="Acyl-CoA_dehydrogenase-like"/>
</dbReference>
<keyword evidence="3 4" id="KW-0274">FAD</keyword>
<keyword evidence="4" id="KW-0560">Oxidoreductase</keyword>
<evidence type="ECO:0008006" key="10">
    <source>
        <dbReference type="Google" id="ProtNLM"/>
    </source>
</evidence>
<proteinExistence type="inferred from homology"/>
<accession>A0A1E4T9U7</accession>
<dbReference type="Pfam" id="PF18158">
    <property type="entry name" value="AidB_N"/>
    <property type="match status" value="1"/>
</dbReference>
<evidence type="ECO:0000256" key="1">
    <source>
        <dbReference type="ARBA" id="ARBA00009347"/>
    </source>
</evidence>
<dbReference type="GO" id="GO:0003995">
    <property type="term" value="F:acyl-CoA dehydrogenase activity"/>
    <property type="evidence" value="ECO:0007669"/>
    <property type="project" value="TreeGrafter"/>
</dbReference>
<evidence type="ECO:0000259" key="6">
    <source>
        <dbReference type="Pfam" id="PF02770"/>
    </source>
</evidence>
<evidence type="ECO:0000259" key="5">
    <source>
        <dbReference type="Pfam" id="PF00441"/>
    </source>
</evidence>
<dbReference type="Pfam" id="PF00441">
    <property type="entry name" value="Acyl-CoA_dh_1"/>
    <property type="match status" value="1"/>
</dbReference>
<evidence type="ECO:0000256" key="4">
    <source>
        <dbReference type="RuleBase" id="RU362125"/>
    </source>
</evidence>
<dbReference type="Pfam" id="PF02770">
    <property type="entry name" value="Acyl-CoA_dh_M"/>
    <property type="match status" value="1"/>
</dbReference>
<protein>
    <recommendedName>
        <fullName evidence="10">Acyl-CoA dehydrogenase/oxidase C-terminal domain-containing protein</fullName>
    </recommendedName>
</protein>
<dbReference type="PANTHER" id="PTHR42707">
    <property type="entry name" value="ACYL-COA DEHYDROGENASE"/>
    <property type="match status" value="1"/>
</dbReference>
<dbReference type="Gene3D" id="1.20.140.10">
    <property type="entry name" value="Butyryl-CoA Dehydrogenase, subunit A, domain 3"/>
    <property type="match status" value="1"/>
</dbReference>
<evidence type="ECO:0000259" key="7">
    <source>
        <dbReference type="Pfam" id="PF18158"/>
    </source>
</evidence>
<comment type="similarity">
    <text evidence="1 4">Belongs to the acyl-CoA dehydrogenase family.</text>
</comment>
<dbReference type="EMBL" id="KV453843">
    <property type="protein sequence ID" value="ODV88555.1"/>
    <property type="molecule type" value="Genomic_DNA"/>
</dbReference>
<dbReference type="InterPro" id="IPR006091">
    <property type="entry name" value="Acyl-CoA_Oxase/DH_mid-dom"/>
</dbReference>
<dbReference type="SUPFAM" id="SSF47203">
    <property type="entry name" value="Acyl-CoA dehydrogenase C-terminal domain-like"/>
    <property type="match status" value="1"/>
</dbReference>
<dbReference type="Proteomes" id="UP000095023">
    <property type="component" value="Unassembled WGS sequence"/>
</dbReference>
<dbReference type="InterPro" id="IPR009075">
    <property type="entry name" value="AcylCo_DH/oxidase_C"/>
</dbReference>
<dbReference type="InterPro" id="IPR041504">
    <property type="entry name" value="AidB_N"/>
</dbReference>
<comment type="cofactor">
    <cofactor evidence="4">
        <name>FAD</name>
        <dbReference type="ChEBI" id="CHEBI:57692"/>
    </cofactor>
</comment>
<organism evidence="8 9">
    <name type="scientific">Tortispora caseinolytica NRRL Y-17796</name>
    <dbReference type="NCBI Taxonomy" id="767744"/>
    <lineage>
        <taxon>Eukaryota</taxon>
        <taxon>Fungi</taxon>
        <taxon>Dikarya</taxon>
        <taxon>Ascomycota</taxon>
        <taxon>Saccharomycotina</taxon>
        <taxon>Trigonopsidomycetes</taxon>
        <taxon>Trigonopsidales</taxon>
        <taxon>Trigonopsidaceae</taxon>
        <taxon>Tortispora</taxon>
    </lineage>
</organism>
<feature type="domain" description="Acyl-CoA oxidase/dehydrogenase middle" evidence="6">
    <location>
        <begin position="183"/>
        <end position="277"/>
    </location>
</feature>